<dbReference type="RefSeq" id="WP_149187069.1">
    <property type="nucleotide sequence ID" value="NZ_VINQ01000005.1"/>
</dbReference>
<evidence type="ECO:0000256" key="4">
    <source>
        <dbReference type="ARBA" id="ARBA00022448"/>
    </source>
</evidence>
<keyword evidence="5" id="KW-1003">Cell membrane</keyword>
<evidence type="ECO:0000256" key="9">
    <source>
        <dbReference type="ARBA" id="ARBA00023136"/>
    </source>
</evidence>
<keyword evidence="6" id="KW-0997">Cell inner membrane</keyword>
<dbReference type="Pfam" id="PF01203">
    <property type="entry name" value="T2SSN"/>
    <property type="match status" value="1"/>
</dbReference>
<dbReference type="GO" id="GO:0015627">
    <property type="term" value="C:type II protein secretion system complex"/>
    <property type="evidence" value="ECO:0007669"/>
    <property type="project" value="InterPro"/>
</dbReference>
<dbReference type="EMBL" id="VINQ01000005">
    <property type="protein sequence ID" value="KAA0916352.1"/>
    <property type="molecule type" value="Genomic_DNA"/>
</dbReference>
<dbReference type="GO" id="GO:0015628">
    <property type="term" value="P:protein secretion by the type II secretion system"/>
    <property type="evidence" value="ECO:0007669"/>
    <property type="project" value="InterPro"/>
</dbReference>
<reference evidence="11 12" key="1">
    <citation type="submission" date="2019-07" db="EMBL/GenBank/DDBJ databases">
        <title>Aquicoccus porphyridii gen. nov., sp. nov., isolated from a small marine red alga, Porphyridium marinum.</title>
        <authorList>
            <person name="Liu L."/>
        </authorList>
    </citation>
    <scope>NUCLEOTIDE SEQUENCE [LARGE SCALE GENOMIC DNA]</scope>
    <source>
        <strain evidence="11 12">L1 8-17</strain>
    </source>
</reference>
<dbReference type="GO" id="GO:0005886">
    <property type="term" value="C:plasma membrane"/>
    <property type="evidence" value="ECO:0007669"/>
    <property type="project" value="UniProtKB-SubCell"/>
</dbReference>
<protein>
    <recommendedName>
        <fullName evidence="3">Type II secretion system protein N</fullName>
    </recommendedName>
    <alternativeName>
        <fullName evidence="10">General secretion pathway protein N</fullName>
    </alternativeName>
</protein>
<evidence type="ECO:0000256" key="7">
    <source>
        <dbReference type="ARBA" id="ARBA00022692"/>
    </source>
</evidence>
<evidence type="ECO:0000256" key="6">
    <source>
        <dbReference type="ARBA" id="ARBA00022519"/>
    </source>
</evidence>
<accession>A0A5A9ZHB3</accession>
<keyword evidence="4" id="KW-0813">Transport</keyword>
<keyword evidence="8" id="KW-0653">Protein transport</keyword>
<name>A0A5A9ZHB3_9RHOB</name>
<keyword evidence="9" id="KW-0472">Membrane</keyword>
<evidence type="ECO:0000256" key="3">
    <source>
        <dbReference type="ARBA" id="ARBA00021563"/>
    </source>
</evidence>
<dbReference type="Proteomes" id="UP000325291">
    <property type="component" value="Unassembled WGS sequence"/>
</dbReference>
<evidence type="ECO:0000256" key="1">
    <source>
        <dbReference type="ARBA" id="ARBA00004533"/>
    </source>
</evidence>
<organism evidence="11 12">
    <name type="scientific">Aquicoccus porphyridii</name>
    <dbReference type="NCBI Taxonomy" id="1852029"/>
    <lineage>
        <taxon>Bacteria</taxon>
        <taxon>Pseudomonadati</taxon>
        <taxon>Pseudomonadota</taxon>
        <taxon>Alphaproteobacteria</taxon>
        <taxon>Rhodobacterales</taxon>
        <taxon>Paracoccaceae</taxon>
        <taxon>Aquicoccus</taxon>
    </lineage>
</organism>
<keyword evidence="12" id="KW-1185">Reference proteome</keyword>
<evidence type="ECO:0000313" key="11">
    <source>
        <dbReference type="EMBL" id="KAA0916352.1"/>
    </source>
</evidence>
<comment type="similarity">
    <text evidence="2">Belongs to the GSP N family.</text>
</comment>
<evidence type="ECO:0000256" key="5">
    <source>
        <dbReference type="ARBA" id="ARBA00022475"/>
    </source>
</evidence>
<dbReference type="InterPro" id="IPR022792">
    <property type="entry name" value="T2SS_protein-GspN"/>
</dbReference>
<evidence type="ECO:0000256" key="2">
    <source>
        <dbReference type="ARBA" id="ARBA00007208"/>
    </source>
</evidence>
<evidence type="ECO:0000256" key="10">
    <source>
        <dbReference type="ARBA" id="ARBA00030772"/>
    </source>
</evidence>
<proteinExistence type="inferred from homology"/>
<comment type="subcellular location">
    <subcellularLocation>
        <location evidence="1">Cell inner membrane</location>
    </subcellularLocation>
</comment>
<gene>
    <name evidence="11" type="ORF">FLO80_09595</name>
</gene>
<dbReference type="AlphaFoldDB" id="A0A5A9ZHB3"/>
<evidence type="ECO:0000256" key="8">
    <source>
        <dbReference type="ARBA" id="ARBA00022927"/>
    </source>
</evidence>
<comment type="caution">
    <text evidence="11">The sequence shown here is derived from an EMBL/GenBank/DDBJ whole genome shotgun (WGS) entry which is preliminary data.</text>
</comment>
<evidence type="ECO:0000313" key="12">
    <source>
        <dbReference type="Proteomes" id="UP000325291"/>
    </source>
</evidence>
<sequence length="214" mass="22932">MILLSLAVLCVVVAPVSIVTRNLDSTPAVVAVHGSLRTGRAELQGGYQLNWNSHAEVFGLPHLATDFTIEGNDTRIVGQLQTGARGVVLHEMSGRAGPGLAQLVPGAWACDMTARVADVSFRWGWRRTAASGEITTPEGDCRKTGQTITMPPLTLTLSSERDAALLTLRAEQTEPLATVRVHRDRLLDIAIQPDAADVFPQLPRGGPISLQLPF</sequence>
<keyword evidence="7" id="KW-0812">Transmembrane</keyword>